<protein>
    <submittedName>
        <fullName evidence="1">DUF4442 domain-containing protein</fullName>
    </submittedName>
</protein>
<comment type="caution">
    <text evidence="1">The sequence shown here is derived from an EMBL/GenBank/DDBJ whole genome shotgun (WGS) entry which is preliminary data.</text>
</comment>
<dbReference type="SUPFAM" id="SSF54637">
    <property type="entry name" value="Thioesterase/thiol ester dehydrase-isomerase"/>
    <property type="match status" value="1"/>
</dbReference>
<dbReference type="InterPro" id="IPR027961">
    <property type="entry name" value="DUF4442"/>
</dbReference>
<proteinExistence type="predicted"/>
<evidence type="ECO:0000313" key="2">
    <source>
        <dbReference type="Proteomes" id="UP000586827"/>
    </source>
</evidence>
<dbReference type="Proteomes" id="UP000586827">
    <property type="component" value="Unassembled WGS sequence"/>
</dbReference>
<organism evidence="1 2">
    <name type="scientific">Nocardia uniformis</name>
    <dbReference type="NCBI Taxonomy" id="53432"/>
    <lineage>
        <taxon>Bacteria</taxon>
        <taxon>Bacillati</taxon>
        <taxon>Actinomycetota</taxon>
        <taxon>Actinomycetes</taxon>
        <taxon>Mycobacteriales</taxon>
        <taxon>Nocardiaceae</taxon>
        <taxon>Nocardia</taxon>
    </lineage>
</organism>
<keyword evidence="2" id="KW-1185">Reference proteome</keyword>
<dbReference type="CDD" id="cd03443">
    <property type="entry name" value="PaaI_thioesterase"/>
    <property type="match status" value="1"/>
</dbReference>
<dbReference type="InterPro" id="IPR029069">
    <property type="entry name" value="HotDog_dom_sf"/>
</dbReference>
<sequence length="176" mass="18840">MTETSFFDRAFAPFVPFATEDPDFAKLTEIANAAVPFGVFTGVQVTELDADHALAVVPDNPDLRNHVKTVHAAALYLAADIACAVAFVGAAAPDLGAVEWMVVRDSHAAFFKPAVGRIRAIGTVDPRDVRAIAERTEQGKFDVDTRAMLYDANDVLVGKVSFQYVTKLAAPSSTVV</sequence>
<dbReference type="RefSeq" id="WP_067527341.1">
    <property type="nucleotide sequence ID" value="NZ_JABELX010000001.1"/>
</dbReference>
<gene>
    <name evidence="1" type="ORF">HLB23_00420</name>
</gene>
<evidence type="ECO:0000313" key="1">
    <source>
        <dbReference type="EMBL" id="NNH68360.1"/>
    </source>
</evidence>
<reference evidence="1 2" key="1">
    <citation type="submission" date="2020-05" db="EMBL/GenBank/DDBJ databases">
        <title>MicrobeNet Type strains.</title>
        <authorList>
            <person name="Nicholson A.C."/>
        </authorList>
    </citation>
    <scope>NUCLEOTIDE SEQUENCE [LARGE SCALE GENOMIC DNA]</scope>
    <source>
        <strain evidence="1 2">JCM 3224</strain>
    </source>
</reference>
<dbReference type="Gene3D" id="3.10.129.10">
    <property type="entry name" value="Hotdog Thioesterase"/>
    <property type="match status" value="1"/>
</dbReference>
<name>A0A849BVM7_9NOCA</name>
<dbReference type="EMBL" id="JABELX010000001">
    <property type="protein sequence ID" value="NNH68360.1"/>
    <property type="molecule type" value="Genomic_DNA"/>
</dbReference>
<dbReference type="Pfam" id="PF14539">
    <property type="entry name" value="DUF4442"/>
    <property type="match status" value="1"/>
</dbReference>
<dbReference type="AlphaFoldDB" id="A0A849BVM7"/>
<accession>A0A849BVM7</accession>